<accession>A0A378RNN1</accession>
<name>A0A378RNN1_MYROD</name>
<gene>
    <name evidence="1" type="ORF">NCTC11179_02125</name>
</gene>
<dbReference type="RefSeq" id="WP_115091489.1">
    <property type="nucleotide sequence ID" value="NZ_CP068107.1"/>
</dbReference>
<dbReference type="Proteomes" id="UP000255024">
    <property type="component" value="Unassembled WGS sequence"/>
</dbReference>
<protein>
    <submittedName>
        <fullName evidence="1">Uncharacterized protein</fullName>
    </submittedName>
</protein>
<sequence>MELVRGSRTIKLGKKGDTISSSLIADKPLVAKYQNGVVVGSWVNEAEQRTVYAQVLTSLTNTPLSTAQLTATAWKFNGQVIADTDARFEKTTYSIGSIQVPALKIKADIMNSIDTTSAIEFNANAYTGGYTTAIAALINVVKENISANTYNAYIIDANGRGATITTTYPSVTLKAILEKGGIAVTDGITYQWYKSTLDEAEDLANDPIADNRMLLPGKTQQTITLTAADIQTYDTYIVEIKENGQLVKSAMMSVRDETDSLELMYNVEGIEDDLQPGGSIKYTPKVVYRGTTTPASGTWIYKYQKVKVDGTSVGAQTSGTSVTVTYGEIEAAGVSEISVLFEATEN</sequence>
<proteinExistence type="predicted"/>
<evidence type="ECO:0000313" key="2">
    <source>
        <dbReference type="Proteomes" id="UP000255024"/>
    </source>
</evidence>
<dbReference type="AlphaFoldDB" id="A0A378RNN1"/>
<dbReference type="EMBL" id="UGQL01000001">
    <property type="protein sequence ID" value="STZ28574.1"/>
    <property type="molecule type" value="Genomic_DNA"/>
</dbReference>
<keyword evidence="2" id="KW-1185">Reference proteome</keyword>
<evidence type="ECO:0000313" key="1">
    <source>
        <dbReference type="EMBL" id="STZ28574.1"/>
    </source>
</evidence>
<organism evidence="1 2">
    <name type="scientific">Myroides odoratus</name>
    <name type="common">Flavobacterium odoratum</name>
    <dbReference type="NCBI Taxonomy" id="256"/>
    <lineage>
        <taxon>Bacteria</taxon>
        <taxon>Pseudomonadati</taxon>
        <taxon>Bacteroidota</taxon>
        <taxon>Flavobacteriia</taxon>
        <taxon>Flavobacteriales</taxon>
        <taxon>Flavobacteriaceae</taxon>
        <taxon>Myroides</taxon>
    </lineage>
</organism>
<reference evidence="1 2" key="1">
    <citation type="submission" date="2018-06" db="EMBL/GenBank/DDBJ databases">
        <authorList>
            <consortium name="Pathogen Informatics"/>
            <person name="Doyle S."/>
        </authorList>
    </citation>
    <scope>NUCLEOTIDE SEQUENCE [LARGE SCALE GENOMIC DNA]</scope>
    <source>
        <strain evidence="1 2">NCTC11179</strain>
    </source>
</reference>